<feature type="domain" description="Nuclear receptor" evidence="9">
    <location>
        <begin position="19"/>
        <end position="95"/>
    </location>
</feature>
<dbReference type="InterPro" id="IPR013088">
    <property type="entry name" value="Znf_NHR/GATA"/>
</dbReference>
<dbReference type="Proteomes" id="UP001328107">
    <property type="component" value="Unassembled WGS sequence"/>
</dbReference>
<evidence type="ECO:0000256" key="2">
    <source>
        <dbReference type="ARBA" id="ARBA00022771"/>
    </source>
</evidence>
<dbReference type="GO" id="GO:0005634">
    <property type="term" value="C:nucleus"/>
    <property type="evidence" value="ECO:0007669"/>
    <property type="project" value="TreeGrafter"/>
</dbReference>
<dbReference type="PANTHER" id="PTHR46011">
    <property type="entry name" value="NUCLEAR HORMONE RECEPTOR FAMILY MEMBER NHR-86-RELATED"/>
    <property type="match status" value="1"/>
</dbReference>
<dbReference type="PROSITE" id="PS51030">
    <property type="entry name" value="NUCLEAR_REC_DBD_2"/>
    <property type="match status" value="1"/>
</dbReference>
<accession>A0AAN5CJ01</accession>
<dbReference type="GO" id="GO:0008270">
    <property type="term" value="F:zinc ion binding"/>
    <property type="evidence" value="ECO:0007669"/>
    <property type="project" value="UniProtKB-KW"/>
</dbReference>
<dbReference type="EMBL" id="BTRK01000004">
    <property type="protein sequence ID" value="GMR45251.1"/>
    <property type="molecule type" value="Genomic_DNA"/>
</dbReference>
<name>A0AAN5CJ01_9BILA</name>
<evidence type="ECO:0000256" key="1">
    <source>
        <dbReference type="ARBA" id="ARBA00022723"/>
    </source>
</evidence>
<dbReference type="SMART" id="SM00399">
    <property type="entry name" value="ZnF_C4"/>
    <property type="match status" value="1"/>
</dbReference>
<dbReference type="GO" id="GO:0043565">
    <property type="term" value="F:sequence-specific DNA binding"/>
    <property type="evidence" value="ECO:0007669"/>
    <property type="project" value="InterPro"/>
</dbReference>
<evidence type="ECO:0000256" key="3">
    <source>
        <dbReference type="ARBA" id="ARBA00022833"/>
    </source>
</evidence>
<evidence type="ECO:0000313" key="10">
    <source>
        <dbReference type="EMBL" id="GMR45251.1"/>
    </source>
</evidence>
<protein>
    <recommendedName>
        <fullName evidence="9">Nuclear receptor domain-containing protein</fullName>
    </recommendedName>
</protein>
<evidence type="ECO:0000256" key="6">
    <source>
        <dbReference type="ARBA" id="ARBA00023163"/>
    </source>
</evidence>
<dbReference type="InterPro" id="IPR001628">
    <property type="entry name" value="Znf_hrmn_rcpt"/>
</dbReference>
<evidence type="ECO:0000256" key="4">
    <source>
        <dbReference type="ARBA" id="ARBA00023015"/>
    </source>
</evidence>
<evidence type="ECO:0000259" key="9">
    <source>
        <dbReference type="PROSITE" id="PS51030"/>
    </source>
</evidence>
<keyword evidence="6" id="KW-0804">Transcription</keyword>
<keyword evidence="7" id="KW-0675">Receptor</keyword>
<keyword evidence="11" id="KW-1185">Reference proteome</keyword>
<proteinExistence type="predicted"/>
<organism evidence="10 11">
    <name type="scientific">Pristionchus mayeri</name>
    <dbReference type="NCBI Taxonomy" id="1317129"/>
    <lineage>
        <taxon>Eukaryota</taxon>
        <taxon>Metazoa</taxon>
        <taxon>Ecdysozoa</taxon>
        <taxon>Nematoda</taxon>
        <taxon>Chromadorea</taxon>
        <taxon>Rhabditida</taxon>
        <taxon>Rhabditina</taxon>
        <taxon>Diplogasteromorpha</taxon>
        <taxon>Diplogasteroidea</taxon>
        <taxon>Neodiplogasteridae</taxon>
        <taxon>Pristionchus</taxon>
    </lineage>
</organism>
<evidence type="ECO:0000256" key="8">
    <source>
        <dbReference type="ARBA" id="ARBA00023242"/>
    </source>
</evidence>
<dbReference type="GO" id="GO:0003700">
    <property type="term" value="F:DNA-binding transcription factor activity"/>
    <property type="evidence" value="ECO:0007669"/>
    <property type="project" value="InterPro"/>
</dbReference>
<dbReference type="SUPFAM" id="SSF57716">
    <property type="entry name" value="Glucocorticoid receptor-like (DNA-binding domain)"/>
    <property type="match status" value="1"/>
</dbReference>
<keyword evidence="5" id="KW-0238">DNA-binding</keyword>
<dbReference type="Pfam" id="PF00105">
    <property type="entry name" value="zf-C4"/>
    <property type="match status" value="1"/>
</dbReference>
<evidence type="ECO:0000256" key="7">
    <source>
        <dbReference type="ARBA" id="ARBA00023170"/>
    </source>
</evidence>
<comment type="caution">
    <text evidence="10">The sequence shown here is derived from an EMBL/GenBank/DDBJ whole genome shotgun (WGS) entry which is preliminary data.</text>
</comment>
<dbReference type="AlphaFoldDB" id="A0AAN5CJ01"/>
<keyword evidence="8" id="KW-0539">Nucleus</keyword>
<gene>
    <name evidence="10" type="ORF">PMAYCL1PPCAC_15446</name>
</gene>
<feature type="non-terminal residue" evidence="10">
    <location>
        <position position="159"/>
    </location>
</feature>
<dbReference type="PRINTS" id="PR00047">
    <property type="entry name" value="STROIDFINGER"/>
</dbReference>
<keyword evidence="4" id="KW-0805">Transcription regulation</keyword>
<sequence>SSHRFNLAHAHRVMEGEVSRSCLICSSTITMGHMGIDACRACAAFFKRCKEKGKLFLCRQGNGKCTFRKHQKFMCRSCRYEKCIHFGMTFDSPIDLRILSEGTKEEIIRPSVIRRMENTHTSTQSVLDKVRSCYDKPRSSRLKKERDYLDCRGLQRPKR</sequence>
<dbReference type="Gene3D" id="3.30.50.10">
    <property type="entry name" value="Erythroid Transcription Factor GATA-1, subunit A"/>
    <property type="match status" value="1"/>
</dbReference>
<dbReference type="PANTHER" id="PTHR46011:SF6">
    <property type="entry name" value="HIGH ZINC ACTIVATED NUCLEAR RECEPTOR PROTEIN"/>
    <property type="match status" value="1"/>
</dbReference>
<keyword evidence="1" id="KW-0479">Metal-binding</keyword>
<feature type="non-terminal residue" evidence="10">
    <location>
        <position position="1"/>
    </location>
</feature>
<evidence type="ECO:0000313" key="11">
    <source>
        <dbReference type="Proteomes" id="UP001328107"/>
    </source>
</evidence>
<keyword evidence="3" id="KW-0862">Zinc</keyword>
<reference evidence="11" key="1">
    <citation type="submission" date="2022-10" db="EMBL/GenBank/DDBJ databases">
        <title>Genome assembly of Pristionchus species.</title>
        <authorList>
            <person name="Yoshida K."/>
            <person name="Sommer R.J."/>
        </authorList>
    </citation>
    <scope>NUCLEOTIDE SEQUENCE [LARGE SCALE GENOMIC DNA]</scope>
    <source>
        <strain evidence="11">RS5460</strain>
    </source>
</reference>
<keyword evidence="2" id="KW-0863">Zinc-finger</keyword>
<evidence type="ECO:0000256" key="5">
    <source>
        <dbReference type="ARBA" id="ARBA00023125"/>
    </source>
</evidence>